<evidence type="ECO:0000313" key="2">
    <source>
        <dbReference type="Proteomes" id="UP000192652"/>
    </source>
</evidence>
<evidence type="ECO:0000313" key="1">
    <source>
        <dbReference type="EMBL" id="OQP84420.1"/>
    </source>
</evidence>
<protein>
    <submittedName>
        <fullName evidence="1">Uncharacterized protein</fullName>
    </submittedName>
</protein>
<gene>
    <name evidence="1" type="ORF">BTR14_19865</name>
</gene>
<name>A0ABX3P885_9HYPH</name>
<dbReference type="EMBL" id="MSPX01000021">
    <property type="protein sequence ID" value="OQP84420.1"/>
    <property type="molecule type" value="Genomic_DNA"/>
</dbReference>
<proteinExistence type="predicted"/>
<keyword evidence="2" id="KW-1185">Reference proteome</keyword>
<dbReference type="Proteomes" id="UP000192652">
    <property type="component" value="Unassembled WGS sequence"/>
</dbReference>
<organism evidence="1 2">
    <name type="scientific">Xaviernesmea rhizosphaerae</name>
    <dbReference type="NCBI Taxonomy" id="1672749"/>
    <lineage>
        <taxon>Bacteria</taxon>
        <taxon>Pseudomonadati</taxon>
        <taxon>Pseudomonadota</taxon>
        <taxon>Alphaproteobacteria</taxon>
        <taxon>Hyphomicrobiales</taxon>
        <taxon>Rhizobiaceae</taxon>
        <taxon>Rhizobium/Agrobacterium group</taxon>
        <taxon>Xaviernesmea</taxon>
    </lineage>
</organism>
<comment type="caution">
    <text evidence="1">The sequence shown here is derived from an EMBL/GenBank/DDBJ whole genome shotgun (WGS) entry which is preliminary data.</text>
</comment>
<sequence length="71" mass="7817">MMNPLLGRRPRNAPETAEPFDHFFLSMGSLMRIKSMTEMVLPPFLQACSVRFSARSGACAMQKVVQGSAAL</sequence>
<reference evidence="1 2" key="1">
    <citation type="journal article" date="2017" name="Antonie Van Leeuwenhoek">
        <title>Rhizobium rhizosphaerae sp. nov., a novel species isolated from rice rhizosphere.</title>
        <authorList>
            <person name="Zhao J.J."/>
            <person name="Zhang J."/>
            <person name="Zhang R.J."/>
            <person name="Zhang C.W."/>
            <person name="Yin H.Q."/>
            <person name="Zhang X.X."/>
        </authorList>
    </citation>
    <scope>NUCLEOTIDE SEQUENCE [LARGE SCALE GENOMIC DNA]</scope>
    <source>
        <strain evidence="1 2">RD15</strain>
    </source>
</reference>
<accession>A0ABX3P885</accession>